<dbReference type="InterPro" id="IPR051915">
    <property type="entry name" value="Cellulose_Degrad_GH3"/>
</dbReference>
<dbReference type="InterPro" id="IPR002772">
    <property type="entry name" value="Glyco_hydro_3_C"/>
</dbReference>
<dbReference type="STRING" id="1073328.SAMN05216294_3136"/>
<keyword evidence="4" id="KW-0732">Signal</keyword>
<evidence type="ECO:0000259" key="8">
    <source>
        <dbReference type="Pfam" id="PF01915"/>
    </source>
</evidence>
<organism evidence="9 10">
    <name type="scientific">Flagellimonas zhangzhouensis</name>
    <dbReference type="NCBI Taxonomy" id="1073328"/>
    <lineage>
        <taxon>Bacteria</taxon>
        <taxon>Pseudomonadati</taxon>
        <taxon>Bacteroidota</taxon>
        <taxon>Flavobacteriia</taxon>
        <taxon>Flavobacteriales</taxon>
        <taxon>Flavobacteriaceae</taxon>
        <taxon>Flagellimonas</taxon>
    </lineage>
</organism>
<evidence type="ECO:0000256" key="2">
    <source>
        <dbReference type="ARBA" id="ARBA00005336"/>
    </source>
</evidence>
<dbReference type="Pfam" id="PF01915">
    <property type="entry name" value="Glyco_hydro_3_C"/>
    <property type="match status" value="1"/>
</dbReference>
<keyword evidence="5" id="KW-0378">Hydrolase</keyword>
<feature type="domain" description="Glycoside hydrolase family 3 C-terminal" evidence="8">
    <location>
        <begin position="516"/>
        <end position="755"/>
    </location>
</feature>
<dbReference type="EC" id="3.2.1.21" evidence="3"/>
<evidence type="ECO:0000256" key="3">
    <source>
        <dbReference type="ARBA" id="ARBA00012744"/>
    </source>
</evidence>
<comment type="similarity">
    <text evidence="2">Belongs to the glycosyl hydrolase 3 family.</text>
</comment>
<dbReference type="RefSeq" id="WP_090298779.1">
    <property type="nucleotide sequence ID" value="NZ_FNKI01000005.1"/>
</dbReference>
<dbReference type="InterPro" id="IPR017853">
    <property type="entry name" value="GH"/>
</dbReference>
<evidence type="ECO:0000256" key="4">
    <source>
        <dbReference type="ARBA" id="ARBA00022729"/>
    </source>
</evidence>
<evidence type="ECO:0000259" key="7">
    <source>
        <dbReference type="Pfam" id="PF00933"/>
    </source>
</evidence>
<dbReference type="InterPro" id="IPR036962">
    <property type="entry name" value="Glyco_hydro_3_N_sf"/>
</dbReference>
<feature type="domain" description="Glycoside hydrolase family 3 N-terminal" evidence="7">
    <location>
        <begin position="139"/>
        <end position="477"/>
    </location>
</feature>
<sequence>MQTIKQQFQLGSILLTALVVGCSPKFTEETKDGFNLVHNEDGKTLGYSPTSKVSLLTVDQYAFKDLNQNGTLDPYEDWRLSTIERAADLASKMTVEQIAGLMLYSAHQSIPGGGNSFFGPVTYGGKPYAESGAEASDLSDAQKKFLQEDNLRHVLITSVETPGISAQWNNNAQALVEGIGMGIPVNTSSDPRHGSDSYAEFNAGAGGKISMWPSTLGVAASFDPAIMKQFGDVASQEYRALGIATALSPQIDLATEPRWSRFDGTMGEDPQLAADMARAYVDGFQSTDGNGWGNQSVNAMVKHWPGGGPEEGGRDAHFGYGSYAAYPGNNLKDHLIPFTEGAFKLNGPTKMATAVMPYYTISTDIDTKNEENVGNSYNKYLITDLLRGEYGYDGVICTDWGITSDAPNVYEFRGKPWGVENLSVAERHYKIIEAGCDQFGGNNDMGPVIEAYQMGVAEHGEEYMRERFETSAVRLLRNIFNTGLFENPYLDVAETEETVGKAEFMAAGYNAQLKSIVMLKNQAKSLPMEAKKKVYVPQRYVASTTNWFGIQTPERTEYPFNMDMVEKYYEVVENPEDADFALVGITNPDGGVGYDVADTEKGGNGYVPISLQYGTYTATTARETSLAGGSPFEDFTNRSYKDKTTTASNISDMALVTETKHKMGDKPVVVVVKVSKPMVFAEIESSADAILVQMGVQDQAILDIISGKTEPSALLPFQMPNSMLTVESQFEDVPRDMEPYTDSAGNSYDFAYGLNWSGVIDDERTQKYK</sequence>
<dbReference type="GO" id="GO:0009251">
    <property type="term" value="P:glucan catabolic process"/>
    <property type="evidence" value="ECO:0007669"/>
    <property type="project" value="TreeGrafter"/>
</dbReference>
<dbReference type="InterPro" id="IPR036881">
    <property type="entry name" value="Glyco_hydro_3_C_sf"/>
</dbReference>
<dbReference type="PROSITE" id="PS51257">
    <property type="entry name" value="PROKAR_LIPOPROTEIN"/>
    <property type="match status" value="1"/>
</dbReference>
<dbReference type="SUPFAM" id="SSF51445">
    <property type="entry name" value="(Trans)glycosidases"/>
    <property type="match status" value="1"/>
</dbReference>
<dbReference type="Pfam" id="PF00933">
    <property type="entry name" value="Glyco_hydro_3"/>
    <property type="match status" value="1"/>
</dbReference>
<evidence type="ECO:0000313" key="10">
    <source>
        <dbReference type="Proteomes" id="UP000199592"/>
    </source>
</evidence>
<evidence type="ECO:0000313" key="9">
    <source>
        <dbReference type="EMBL" id="SDX06556.1"/>
    </source>
</evidence>
<evidence type="ECO:0000256" key="1">
    <source>
        <dbReference type="ARBA" id="ARBA00000448"/>
    </source>
</evidence>
<dbReference type="PANTHER" id="PTHR30620:SF16">
    <property type="entry name" value="LYSOSOMAL BETA GLUCOSIDASE"/>
    <property type="match status" value="1"/>
</dbReference>
<evidence type="ECO:0000256" key="6">
    <source>
        <dbReference type="ARBA" id="ARBA00023295"/>
    </source>
</evidence>
<protein>
    <recommendedName>
        <fullName evidence="3">beta-glucosidase</fullName>
        <ecNumber evidence="3">3.2.1.21</ecNumber>
    </recommendedName>
</protein>
<dbReference type="SUPFAM" id="SSF52279">
    <property type="entry name" value="Beta-D-glucan exohydrolase, C-terminal domain"/>
    <property type="match status" value="1"/>
</dbReference>
<keyword evidence="6" id="KW-0326">Glycosidase</keyword>
<proteinExistence type="inferred from homology"/>
<evidence type="ECO:0000256" key="5">
    <source>
        <dbReference type="ARBA" id="ARBA00022801"/>
    </source>
</evidence>
<dbReference type="OrthoDB" id="9805821at2"/>
<dbReference type="AlphaFoldDB" id="A0A1H2YMZ5"/>
<dbReference type="InterPro" id="IPR001764">
    <property type="entry name" value="Glyco_hydro_3_N"/>
</dbReference>
<dbReference type="PRINTS" id="PR00133">
    <property type="entry name" value="GLHYDRLASE3"/>
</dbReference>
<dbReference type="EMBL" id="FNMY01000006">
    <property type="protein sequence ID" value="SDX06556.1"/>
    <property type="molecule type" value="Genomic_DNA"/>
</dbReference>
<dbReference type="Gene3D" id="3.40.50.1700">
    <property type="entry name" value="Glycoside hydrolase family 3 C-terminal domain"/>
    <property type="match status" value="1"/>
</dbReference>
<comment type="catalytic activity">
    <reaction evidence="1">
        <text>Hydrolysis of terminal, non-reducing beta-D-glucosyl residues with release of beta-D-glucose.</text>
        <dbReference type="EC" id="3.2.1.21"/>
    </reaction>
</comment>
<keyword evidence="10" id="KW-1185">Reference proteome</keyword>
<accession>A0A1H2YMZ5</accession>
<name>A0A1H2YMZ5_9FLAO</name>
<gene>
    <name evidence="9" type="ORF">SAMN04487892_3127</name>
</gene>
<dbReference type="Gene3D" id="3.20.20.300">
    <property type="entry name" value="Glycoside hydrolase, family 3, N-terminal domain"/>
    <property type="match status" value="1"/>
</dbReference>
<dbReference type="Proteomes" id="UP000199592">
    <property type="component" value="Unassembled WGS sequence"/>
</dbReference>
<dbReference type="GO" id="GO:0008422">
    <property type="term" value="F:beta-glucosidase activity"/>
    <property type="evidence" value="ECO:0007669"/>
    <property type="project" value="UniProtKB-EC"/>
</dbReference>
<reference evidence="10" key="1">
    <citation type="submission" date="2016-10" db="EMBL/GenBank/DDBJ databases">
        <authorList>
            <person name="Varghese N."/>
            <person name="Submissions S."/>
        </authorList>
    </citation>
    <scope>NUCLEOTIDE SEQUENCE [LARGE SCALE GENOMIC DNA]</scope>
    <source>
        <strain evidence="10">DSM 25030</strain>
    </source>
</reference>
<dbReference type="PANTHER" id="PTHR30620">
    <property type="entry name" value="PERIPLASMIC BETA-GLUCOSIDASE-RELATED"/>
    <property type="match status" value="1"/>
</dbReference>